<dbReference type="GO" id="GO:0005290">
    <property type="term" value="F:L-histidine transmembrane transporter activity"/>
    <property type="evidence" value="ECO:0007669"/>
    <property type="project" value="EnsemblFungi"/>
</dbReference>
<keyword evidence="5" id="KW-0029">Amino-acid transport</keyword>
<dbReference type="InterPro" id="IPR013057">
    <property type="entry name" value="AA_transpt_TM"/>
</dbReference>
<comment type="subcellular location">
    <subcellularLocation>
        <location evidence="1">Membrane</location>
        <topology evidence="1">Multi-pass membrane protein</topology>
    </subcellularLocation>
</comment>
<reference evidence="11 12" key="1">
    <citation type="journal article" date="2014" name="Genome Announc.">
        <title>Draft genome sequence of the pathogenic fungus Scedosporium apiospermum.</title>
        <authorList>
            <person name="Vandeputte P."/>
            <person name="Ghamrawi S."/>
            <person name="Rechenmann M."/>
            <person name="Iltis A."/>
            <person name="Giraud S."/>
            <person name="Fleury M."/>
            <person name="Thornton C."/>
            <person name="Delhaes L."/>
            <person name="Meyer W."/>
            <person name="Papon N."/>
            <person name="Bouchara J.P."/>
        </authorList>
    </citation>
    <scope>NUCLEOTIDE SEQUENCE [LARGE SCALE GENOMIC DNA]</scope>
    <source>
        <strain evidence="11 12">IHEM 14462</strain>
    </source>
</reference>
<feature type="transmembrane region" description="Helical" evidence="9">
    <location>
        <begin position="553"/>
        <end position="573"/>
    </location>
</feature>
<dbReference type="GO" id="GO:0000329">
    <property type="term" value="C:fungal-type vacuole membrane"/>
    <property type="evidence" value="ECO:0007669"/>
    <property type="project" value="EnsemblFungi"/>
</dbReference>
<dbReference type="OMA" id="PMGIKYA"/>
<keyword evidence="6 9" id="KW-1133">Transmembrane helix</keyword>
<feature type="region of interest" description="Disordered" evidence="8">
    <location>
        <begin position="1"/>
        <end position="52"/>
    </location>
</feature>
<accession>A0A084GC09</accession>
<evidence type="ECO:0000259" key="10">
    <source>
        <dbReference type="Pfam" id="PF01490"/>
    </source>
</evidence>
<evidence type="ECO:0000256" key="8">
    <source>
        <dbReference type="SAM" id="MobiDB-lite"/>
    </source>
</evidence>
<feature type="transmembrane region" description="Helical" evidence="9">
    <location>
        <begin position="444"/>
        <end position="468"/>
    </location>
</feature>
<evidence type="ECO:0000256" key="6">
    <source>
        <dbReference type="ARBA" id="ARBA00022989"/>
    </source>
</evidence>
<dbReference type="VEuPathDB" id="FungiDB:SAPIO_CDS3002"/>
<feature type="transmembrane region" description="Helical" evidence="9">
    <location>
        <begin position="488"/>
        <end position="507"/>
    </location>
</feature>
<dbReference type="GO" id="GO:0090513">
    <property type="term" value="P:L-histidine transmembrane import into vacuole"/>
    <property type="evidence" value="ECO:0007669"/>
    <property type="project" value="EnsemblFungi"/>
</dbReference>
<dbReference type="PANTHER" id="PTHR22950:SF692">
    <property type="entry name" value="TRANSMEMBRANE AMINO ACID TRANSPORTER FAMILY PROTEIN"/>
    <property type="match status" value="1"/>
</dbReference>
<dbReference type="Proteomes" id="UP000028545">
    <property type="component" value="Unassembled WGS sequence"/>
</dbReference>
<evidence type="ECO:0000313" key="12">
    <source>
        <dbReference type="Proteomes" id="UP000028545"/>
    </source>
</evidence>
<feature type="transmembrane region" description="Helical" evidence="9">
    <location>
        <begin position="411"/>
        <end position="432"/>
    </location>
</feature>
<sequence length="641" mass="70691">MASANLSADEYHHRDISPARSSIHSRTDASDSQSLSRWPTDPSGLRRRRSSNFNPALLAEYGGVNSIRSFTRSWRRAAGFPEVLPQRPPLVFAPDQAPLVYPDEEAPREAIDTLPGPSGQGDRQPAADFQERERKAYNPELEGAFIPGSYSSSIFAIPPSLATPLVGSYASYPTYGTLPAESSERRSSFARSWIQPVAGEQLIDELPPILVKEVEQDGKIVLTVEGQSTLPQTIFNSINVLVGVGLLSLPLGIKYSGWLCGMILLLLCAVVTGYTARLLGKCMDLDPSLITFSDIAYISYGHKARFVTSVLFTLELIAANVALVVLFSDSMELLFPGFLTALQWKTLCCVILFPLHFLPLRLLSVTSVIGIFSCLGIVTIVILDGFIKPTAPGSLLEPAATYMFPKRWSTLPLSFGLLLSPWGGHSIFPNIYRDMRHPYKYKKALEITFSFTYLLDATTAVAGVLMFGDDVRDSITSNILRTTGYPKALTALMCVFIAIIPLTKIPLNARPIINTIELVFGIRYHHHHPLHHANNGAPDGTRLSEAYLTFMKFFSRILTLATFLVISILFPAFDSIMAFMGSALCFTICAILPLAFYLRLFQHEISTRERLCAYFLMVVCSILSIVGTIWAFLPKSLIGAD</sequence>
<proteinExistence type="inferred from homology"/>
<dbReference type="GO" id="GO:0015186">
    <property type="term" value="F:L-glutamine transmembrane transporter activity"/>
    <property type="evidence" value="ECO:0007669"/>
    <property type="project" value="EnsemblFungi"/>
</dbReference>
<gene>
    <name evidence="11" type="ORF">SAPIO_CDS3002</name>
</gene>
<dbReference type="GO" id="GO:0005302">
    <property type="term" value="F:L-tyrosine transmembrane transporter activity"/>
    <property type="evidence" value="ECO:0007669"/>
    <property type="project" value="EnsemblFungi"/>
</dbReference>
<evidence type="ECO:0000256" key="5">
    <source>
        <dbReference type="ARBA" id="ARBA00022970"/>
    </source>
</evidence>
<dbReference type="KEGG" id="sapo:SAPIO_CDS3002"/>
<evidence type="ECO:0000256" key="1">
    <source>
        <dbReference type="ARBA" id="ARBA00004141"/>
    </source>
</evidence>
<feature type="transmembrane region" description="Helical" evidence="9">
    <location>
        <begin position="333"/>
        <end position="355"/>
    </location>
</feature>
<feature type="transmembrane region" description="Helical" evidence="9">
    <location>
        <begin position="612"/>
        <end position="633"/>
    </location>
</feature>
<feature type="transmembrane region" description="Helical" evidence="9">
    <location>
        <begin position="306"/>
        <end position="327"/>
    </location>
</feature>
<organism evidence="11 12">
    <name type="scientific">Pseudallescheria apiosperma</name>
    <name type="common">Scedosporium apiospermum</name>
    <dbReference type="NCBI Taxonomy" id="563466"/>
    <lineage>
        <taxon>Eukaryota</taxon>
        <taxon>Fungi</taxon>
        <taxon>Dikarya</taxon>
        <taxon>Ascomycota</taxon>
        <taxon>Pezizomycotina</taxon>
        <taxon>Sordariomycetes</taxon>
        <taxon>Hypocreomycetidae</taxon>
        <taxon>Microascales</taxon>
        <taxon>Microascaceae</taxon>
        <taxon>Scedosporium</taxon>
    </lineage>
</organism>
<feature type="transmembrane region" description="Helical" evidence="9">
    <location>
        <begin position="255"/>
        <end position="276"/>
    </location>
</feature>
<evidence type="ECO:0000313" key="11">
    <source>
        <dbReference type="EMBL" id="KEZ44871.1"/>
    </source>
</evidence>
<evidence type="ECO:0000256" key="2">
    <source>
        <dbReference type="ARBA" id="ARBA00008066"/>
    </source>
</evidence>
<feature type="region of interest" description="Disordered" evidence="8">
    <location>
        <begin position="109"/>
        <end position="128"/>
    </location>
</feature>
<dbReference type="GO" id="GO:0015188">
    <property type="term" value="F:L-isoleucine transmembrane transporter activity"/>
    <property type="evidence" value="ECO:0007669"/>
    <property type="project" value="EnsemblFungi"/>
</dbReference>
<evidence type="ECO:0000256" key="7">
    <source>
        <dbReference type="ARBA" id="ARBA00023136"/>
    </source>
</evidence>
<evidence type="ECO:0000256" key="9">
    <source>
        <dbReference type="SAM" id="Phobius"/>
    </source>
</evidence>
<dbReference type="EMBL" id="JOWA01000087">
    <property type="protein sequence ID" value="KEZ44871.1"/>
    <property type="molecule type" value="Genomic_DNA"/>
</dbReference>
<dbReference type="GeneID" id="27722074"/>
<feature type="domain" description="Amino acid transporter transmembrane" evidence="10">
    <location>
        <begin position="227"/>
        <end position="631"/>
    </location>
</feature>
<dbReference type="Pfam" id="PF01490">
    <property type="entry name" value="Aa_trans"/>
    <property type="match status" value="1"/>
</dbReference>
<dbReference type="PANTHER" id="PTHR22950">
    <property type="entry name" value="AMINO ACID TRANSPORTER"/>
    <property type="match status" value="1"/>
</dbReference>
<keyword evidence="4 9" id="KW-0812">Transmembrane</keyword>
<comment type="caution">
    <text evidence="11">The sequence shown here is derived from an EMBL/GenBank/DDBJ whole genome shotgun (WGS) entry which is preliminary data.</text>
</comment>
<keyword evidence="7 9" id="KW-0472">Membrane</keyword>
<dbReference type="HOGENOM" id="CLU_009646_8_1_1"/>
<evidence type="ECO:0000256" key="4">
    <source>
        <dbReference type="ARBA" id="ARBA00022692"/>
    </source>
</evidence>
<protein>
    <recommendedName>
        <fullName evidence="10">Amino acid transporter transmembrane domain-containing protein</fullName>
    </recommendedName>
</protein>
<dbReference type="OrthoDB" id="655540at2759"/>
<dbReference type="RefSeq" id="XP_016644670.1">
    <property type="nucleotide sequence ID" value="XM_016785888.1"/>
</dbReference>
<dbReference type="GO" id="GO:0007034">
    <property type="term" value="P:vacuolar transport"/>
    <property type="evidence" value="ECO:0007669"/>
    <property type="project" value="EnsemblFungi"/>
</dbReference>
<keyword evidence="12" id="KW-1185">Reference proteome</keyword>
<name>A0A084GC09_PSEDA</name>
<comment type="similarity">
    <text evidence="2">Belongs to the amino acid/polyamine transporter 2 family.</text>
</comment>
<dbReference type="GO" id="GO:0015824">
    <property type="term" value="P:proline transport"/>
    <property type="evidence" value="ECO:0007669"/>
    <property type="project" value="EnsemblFungi"/>
</dbReference>
<feature type="transmembrane region" description="Helical" evidence="9">
    <location>
        <begin position="579"/>
        <end position="600"/>
    </location>
</feature>
<feature type="transmembrane region" description="Helical" evidence="9">
    <location>
        <begin position="362"/>
        <end position="387"/>
    </location>
</feature>
<dbReference type="AlphaFoldDB" id="A0A084GC09"/>
<feature type="compositionally biased region" description="Polar residues" evidence="8">
    <location>
        <begin position="19"/>
        <end position="37"/>
    </location>
</feature>
<evidence type="ECO:0000256" key="3">
    <source>
        <dbReference type="ARBA" id="ARBA00022448"/>
    </source>
</evidence>
<keyword evidence="3" id="KW-0813">Transport</keyword>